<dbReference type="Gene3D" id="3.90.550.10">
    <property type="entry name" value="Spore Coat Polysaccharide Biosynthesis Protein SpsA, Chain A"/>
    <property type="match status" value="1"/>
</dbReference>
<accession>A0A0H5SJC7</accession>
<dbReference type="InterPro" id="IPR019734">
    <property type="entry name" value="TPR_rpt"/>
</dbReference>
<dbReference type="SUPFAM" id="SSF48452">
    <property type="entry name" value="TPR-like"/>
    <property type="match status" value="1"/>
</dbReference>
<dbReference type="Proteomes" id="UP000236497">
    <property type="component" value="Unassembled WGS sequence"/>
</dbReference>
<dbReference type="Gene3D" id="1.25.40.10">
    <property type="entry name" value="Tetratricopeptide repeat domain"/>
    <property type="match status" value="2"/>
</dbReference>
<reference evidence="3 4" key="1">
    <citation type="submission" date="2015-06" db="EMBL/GenBank/DDBJ databases">
        <authorList>
            <person name="Wibberg Daniel"/>
        </authorList>
    </citation>
    <scope>NUCLEOTIDE SEQUENCE [LARGE SCALE GENOMIC DNA]</scope>
    <source>
        <strain evidence="3 4">T3/55T</strain>
    </source>
</reference>
<evidence type="ECO:0000256" key="1">
    <source>
        <dbReference type="PROSITE-ProRule" id="PRU00339"/>
    </source>
</evidence>
<dbReference type="InterPro" id="IPR029044">
    <property type="entry name" value="Nucleotide-diphossugar_trans"/>
</dbReference>
<name>A0A0H5SJC7_HERHM</name>
<dbReference type="SMART" id="SM00028">
    <property type="entry name" value="TPR"/>
    <property type="match status" value="3"/>
</dbReference>
<dbReference type="Pfam" id="PF00535">
    <property type="entry name" value="Glycos_transf_2"/>
    <property type="match status" value="1"/>
</dbReference>
<sequence length="350" mass="40609">MISVCIIVKNEEKLIEKCLKHLLPLEYEIVVVDTGSTDNTKAVAAKYTDMVFDYEWQQDFAAARNFAISKATNDYILMIDSDEILLSYDRKELEELIKLYPDRIGRIGIISEYVRGNEKYKVKSQVSRLFSKKLFCYRGSIHEQIVPINNNNGVPVTYNAPLLVNHSGYDGELEVRRKKTERNINLLLKELKDKGDDPYILYQLGKSYYMQEDYPAACEAFWKALYFDLDPKLEYVQDMVESYGYALLNSNQYETALQLLGVYDEFAVNADFVFLIGLIYMNNAMFTEAISEFLKAAKMTEYKMEGVNSYLAFFNIGVIHECLGNTEKAIKYYKKCGNYEKAQERLRNIR</sequence>
<dbReference type="InterPro" id="IPR001173">
    <property type="entry name" value="Glyco_trans_2-like"/>
</dbReference>
<feature type="domain" description="Glycosyltransferase 2-like" evidence="2">
    <location>
        <begin position="3"/>
        <end position="101"/>
    </location>
</feature>
<dbReference type="CDD" id="cd02511">
    <property type="entry name" value="Beta4Glucosyltransferase"/>
    <property type="match status" value="1"/>
</dbReference>
<dbReference type="EMBL" id="CVTD020000023">
    <property type="protein sequence ID" value="CRZ35195.1"/>
    <property type="molecule type" value="Genomic_DNA"/>
</dbReference>
<proteinExistence type="predicted"/>
<gene>
    <name evidence="3" type="ORF">HHT355_1997</name>
</gene>
<dbReference type="OrthoDB" id="9815923at2"/>
<dbReference type="SUPFAM" id="SSF53448">
    <property type="entry name" value="Nucleotide-diphospho-sugar transferases"/>
    <property type="match status" value="1"/>
</dbReference>
<protein>
    <recommendedName>
        <fullName evidence="2">Glycosyltransferase 2-like domain-containing protein</fullName>
    </recommendedName>
</protein>
<dbReference type="InterPro" id="IPR011990">
    <property type="entry name" value="TPR-like_helical_dom_sf"/>
</dbReference>
<dbReference type="PANTHER" id="PTHR43630">
    <property type="entry name" value="POLY-BETA-1,6-N-ACETYL-D-GLUCOSAMINE SYNTHASE"/>
    <property type="match status" value="1"/>
</dbReference>
<dbReference type="PROSITE" id="PS50005">
    <property type="entry name" value="TPR"/>
    <property type="match status" value="1"/>
</dbReference>
<organism evidence="3 4">
    <name type="scientific">Herbinix hemicellulosilytica</name>
    <dbReference type="NCBI Taxonomy" id="1564487"/>
    <lineage>
        <taxon>Bacteria</taxon>
        <taxon>Bacillati</taxon>
        <taxon>Bacillota</taxon>
        <taxon>Clostridia</taxon>
        <taxon>Lachnospirales</taxon>
        <taxon>Lachnospiraceae</taxon>
        <taxon>Herbinix</taxon>
    </lineage>
</organism>
<evidence type="ECO:0000259" key="2">
    <source>
        <dbReference type="Pfam" id="PF00535"/>
    </source>
</evidence>
<dbReference type="PANTHER" id="PTHR43630:SF2">
    <property type="entry name" value="GLYCOSYLTRANSFERASE"/>
    <property type="match status" value="1"/>
</dbReference>
<keyword evidence="1" id="KW-0802">TPR repeat</keyword>
<dbReference type="Pfam" id="PF13181">
    <property type="entry name" value="TPR_8"/>
    <property type="match status" value="2"/>
</dbReference>
<feature type="repeat" description="TPR" evidence="1">
    <location>
        <begin position="198"/>
        <end position="231"/>
    </location>
</feature>
<dbReference type="AlphaFoldDB" id="A0A0H5SJC7"/>
<evidence type="ECO:0000313" key="3">
    <source>
        <dbReference type="EMBL" id="CRZ35195.1"/>
    </source>
</evidence>
<dbReference type="RefSeq" id="WP_103203287.1">
    <property type="nucleotide sequence ID" value="NZ_CVTD020000023.1"/>
</dbReference>
<evidence type="ECO:0000313" key="4">
    <source>
        <dbReference type="Proteomes" id="UP000236497"/>
    </source>
</evidence>
<keyword evidence="4" id="KW-1185">Reference proteome</keyword>